<comment type="subcellular location">
    <subcellularLocation>
        <location evidence="1">Cell membrane</location>
        <topology evidence="1">Multi-pass membrane protein</topology>
    </subcellularLocation>
</comment>
<dbReference type="InterPro" id="IPR000326">
    <property type="entry name" value="PAP2/HPO"/>
</dbReference>
<name>A0A1E2UNU8_9GAMM</name>
<keyword evidence="4 7" id="KW-0812">Transmembrane</keyword>
<evidence type="ECO:0000313" key="9">
    <source>
        <dbReference type="EMBL" id="ODB96369.1"/>
    </source>
</evidence>
<dbReference type="Gene3D" id="1.20.144.10">
    <property type="entry name" value="Phosphatidic acid phosphatase type 2/haloperoxidase"/>
    <property type="match status" value="1"/>
</dbReference>
<evidence type="ECO:0000256" key="6">
    <source>
        <dbReference type="ARBA" id="ARBA00023136"/>
    </source>
</evidence>
<dbReference type="STRING" id="1818881.A3196_06100"/>
<accession>A0A1E2UNU8</accession>
<dbReference type="Proteomes" id="UP000094849">
    <property type="component" value="Unassembled WGS sequence"/>
</dbReference>
<feature type="transmembrane region" description="Helical" evidence="7">
    <location>
        <begin position="325"/>
        <end position="346"/>
    </location>
</feature>
<dbReference type="EMBL" id="LVJZ01000003">
    <property type="protein sequence ID" value="ODB96369.1"/>
    <property type="molecule type" value="Genomic_DNA"/>
</dbReference>
<protein>
    <submittedName>
        <fullName evidence="9">Phosphoesterase PA-phosphatase</fullName>
    </submittedName>
</protein>
<dbReference type="InterPro" id="IPR032816">
    <property type="entry name" value="VTT_dom"/>
</dbReference>
<proteinExistence type="inferred from homology"/>
<comment type="similarity">
    <text evidence="2">Belongs to the DedA family.</text>
</comment>
<sequence length="661" mass="73053">MGELFGTLLAWIAENPFWAGLTVFLVAFSESVAIVGLLVPGVIAMFGFGALIATGTLQFWPVFWWAVAGAVAGDSLSFWLGRHYQDGLRQIWPFSRYPETLHRGIRFFEKYGGKSVAIGRFFGPVRAIIPLVAGMMGMSPMRFLLANLSSALVWAPAYLLPGIVFGASLELASEVTFRLVILLLLMLVLAWGLFKLAHTLFRLLQPHARDIVQWGFDWGQRHRGFRSISAALADPNHPEAKGLAFLATLLLLATLLFMLLLGAMVGGTLMQSANEIIHNGLQSLRTPWGDQFLYLLTSLGDLSTIIIIGVVSAILLILQGHYRTLNYLLAAIGFGMLAPLLLKYGLQIPRPESAPSTLGPWSFPSAHVLRSVTLYGFLSIMVARGLSHDWRWLPYSIAAALVGAVALSRLYLGVHWITDVFGSITLGLAWLALLGIAYARHVSVESRHFAIVVASLTTLALYLTFQTWQLPEKLKPYQQQATTNQTVSQQLWLSGQLDIPTHRHDIRGEGNHPLNLQYAGDLQIMQQQLQRQGWQSAEMLDWSNALKLLSPSTPLTGLPLLPHVHDARHEVLVMVKNLASDRRLVMRLWSTPISIDSPDKPLYVGNVSSQQADISFGILVVPRTEADFQLARSRFLNDQKSADGLSHYSDSALGTLLLFVN</sequence>
<dbReference type="Pfam" id="PF14067">
    <property type="entry name" value="LssY_C"/>
    <property type="match status" value="1"/>
</dbReference>
<feature type="transmembrane region" description="Helical" evidence="7">
    <location>
        <begin position="175"/>
        <end position="194"/>
    </location>
</feature>
<dbReference type="SUPFAM" id="SSF48317">
    <property type="entry name" value="Acid phosphatase/Vanadium-dependent haloperoxidase"/>
    <property type="match status" value="1"/>
</dbReference>
<feature type="domain" description="Phosphatidic acid phosphatase type 2/haloperoxidase" evidence="8">
    <location>
        <begin position="325"/>
        <end position="435"/>
    </location>
</feature>
<dbReference type="PANTHER" id="PTHR30353:SF15">
    <property type="entry name" value="INNER MEMBRANE PROTEIN YABI"/>
    <property type="match status" value="1"/>
</dbReference>
<dbReference type="InterPro" id="IPR025902">
    <property type="entry name" value="LssY-like-C_dom"/>
</dbReference>
<keyword evidence="5 7" id="KW-1133">Transmembrane helix</keyword>
<evidence type="ECO:0000256" key="3">
    <source>
        <dbReference type="ARBA" id="ARBA00022475"/>
    </source>
</evidence>
<evidence type="ECO:0000256" key="5">
    <source>
        <dbReference type="ARBA" id="ARBA00022989"/>
    </source>
</evidence>
<reference evidence="9 10" key="1">
    <citation type="submission" date="2016-03" db="EMBL/GenBank/DDBJ databases">
        <title>Chemosynthetic sulphur-oxidizing symbionts of marine invertebrate animals are capable of nitrogen fixation.</title>
        <authorList>
            <person name="Petersen J.M."/>
            <person name="Kemper A."/>
            <person name="Gruber-Vodicka H."/>
            <person name="Cardini U."/>
            <person name="Geest Mvander."/>
            <person name="Kleiner M."/>
            <person name="Bulgheresi S."/>
            <person name="Fussmann M."/>
            <person name="Herbold C."/>
            <person name="Seah B.K.B."/>
            <person name="Antony C.Paul."/>
            <person name="Liu D."/>
            <person name="Belitz A."/>
            <person name="Weber M."/>
        </authorList>
    </citation>
    <scope>NUCLEOTIDE SEQUENCE [LARGE SCALE GENOMIC DNA]</scope>
    <source>
        <strain evidence="9">G_D</strain>
    </source>
</reference>
<dbReference type="AlphaFoldDB" id="A0A1E2UNU8"/>
<feature type="transmembrane region" description="Helical" evidence="7">
    <location>
        <begin position="6"/>
        <end position="28"/>
    </location>
</feature>
<gene>
    <name evidence="9" type="ORF">A3196_06100</name>
</gene>
<keyword evidence="3" id="KW-1003">Cell membrane</keyword>
<dbReference type="InterPro" id="IPR032818">
    <property type="entry name" value="DedA-like"/>
</dbReference>
<comment type="caution">
    <text evidence="9">The sequence shown here is derived from an EMBL/GenBank/DDBJ whole genome shotgun (WGS) entry which is preliminary data.</text>
</comment>
<feature type="transmembrane region" description="Helical" evidence="7">
    <location>
        <begin position="393"/>
        <end position="414"/>
    </location>
</feature>
<feature type="transmembrane region" description="Helical" evidence="7">
    <location>
        <begin position="62"/>
        <end position="81"/>
    </location>
</feature>
<evidence type="ECO:0000256" key="4">
    <source>
        <dbReference type="ARBA" id="ARBA00022692"/>
    </source>
</evidence>
<evidence type="ECO:0000313" key="10">
    <source>
        <dbReference type="Proteomes" id="UP000094849"/>
    </source>
</evidence>
<feature type="transmembrane region" description="Helical" evidence="7">
    <location>
        <begin position="449"/>
        <end position="468"/>
    </location>
</feature>
<feature type="transmembrane region" description="Helical" evidence="7">
    <location>
        <begin position="243"/>
        <end position="265"/>
    </location>
</feature>
<dbReference type="CDD" id="cd03392">
    <property type="entry name" value="PAP2_like_2"/>
    <property type="match status" value="1"/>
</dbReference>
<dbReference type="RefSeq" id="WP_069024257.1">
    <property type="nucleotide sequence ID" value="NZ_LVJZ01000003.1"/>
</dbReference>
<evidence type="ECO:0000259" key="8">
    <source>
        <dbReference type="SMART" id="SM00014"/>
    </source>
</evidence>
<feature type="transmembrane region" description="Helical" evidence="7">
    <location>
        <begin position="292"/>
        <end position="318"/>
    </location>
</feature>
<feature type="transmembrane region" description="Helical" evidence="7">
    <location>
        <begin position="35"/>
        <end position="56"/>
    </location>
</feature>
<feature type="transmembrane region" description="Helical" evidence="7">
    <location>
        <begin position="366"/>
        <end position="386"/>
    </location>
</feature>
<evidence type="ECO:0000256" key="2">
    <source>
        <dbReference type="ARBA" id="ARBA00010792"/>
    </source>
</evidence>
<dbReference type="Pfam" id="PF09335">
    <property type="entry name" value="VTT_dom"/>
    <property type="match status" value="1"/>
</dbReference>
<keyword evidence="10" id="KW-1185">Reference proteome</keyword>
<feature type="transmembrane region" description="Helical" evidence="7">
    <location>
        <begin position="420"/>
        <end position="437"/>
    </location>
</feature>
<dbReference type="Pfam" id="PF01569">
    <property type="entry name" value="PAP2"/>
    <property type="match status" value="1"/>
</dbReference>
<dbReference type="PANTHER" id="PTHR30353">
    <property type="entry name" value="INNER MEMBRANE PROTEIN DEDA-RELATED"/>
    <property type="match status" value="1"/>
</dbReference>
<evidence type="ECO:0000256" key="7">
    <source>
        <dbReference type="SAM" id="Phobius"/>
    </source>
</evidence>
<feature type="transmembrane region" description="Helical" evidence="7">
    <location>
        <begin position="144"/>
        <end position="169"/>
    </location>
</feature>
<keyword evidence="6 7" id="KW-0472">Membrane</keyword>
<dbReference type="InterPro" id="IPR036938">
    <property type="entry name" value="PAP2/HPO_sf"/>
</dbReference>
<dbReference type="SMART" id="SM00014">
    <property type="entry name" value="acidPPc"/>
    <property type="match status" value="1"/>
</dbReference>
<organism evidence="9 10">
    <name type="scientific">Candidatus Thiodiazotropha endoloripes</name>
    <dbReference type="NCBI Taxonomy" id="1818881"/>
    <lineage>
        <taxon>Bacteria</taxon>
        <taxon>Pseudomonadati</taxon>
        <taxon>Pseudomonadota</taxon>
        <taxon>Gammaproteobacteria</taxon>
        <taxon>Chromatiales</taxon>
        <taxon>Sedimenticolaceae</taxon>
        <taxon>Candidatus Thiodiazotropha</taxon>
    </lineage>
</organism>
<evidence type="ECO:0000256" key="1">
    <source>
        <dbReference type="ARBA" id="ARBA00004651"/>
    </source>
</evidence>
<dbReference type="GO" id="GO:0005886">
    <property type="term" value="C:plasma membrane"/>
    <property type="evidence" value="ECO:0007669"/>
    <property type="project" value="UniProtKB-SubCell"/>
</dbReference>